<feature type="domain" description="S1 motif" evidence="1">
    <location>
        <begin position="1"/>
        <end position="64"/>
    </location>
</feature>
<dbReference type="Gene3D" id="2.40.50.140">
    <property type="entry name" value="Nucleic acid-binding proteins"/>
    <property type="match status" value="1"/>
</dbReference>
<protein>
    <recommendedName>
        <fullName evidence="1">S1 motif domain-containing protein</fullName>
    </recommendedName>
</protein>
<dbReference type="SMART" id="SM00316">
    <property type="entry name" value="S1"/>
    <property type="match status" value="1"/>
</dbReference>
<dbReference type="GO" id="GO:0003676">
    <property type="term" value="F:nucleic acid binding"/>
    <property type="evidence" value="ECO:0007669"/>
    <property type="project" value="InterPro"/>
</dbReference>
<dbReference type="AlphaFoldDB" id="A0A6A0BFN0"/>
<proteinExistence type="predicted"/>
<keyword evidence="3" id="KW-1185">Reference proteome</keyword>
<dbReference type="InterPro" id="IPR003029">
    <property type="entry name" value="S1_domain"/>
</dbReference>
<dbReference type="PROSITE" id="PS50126">
    <property type="entry name" value="S1"/>
    <property type="match status" value="1"/>
</dbReference>
<organism evidence="2 3">
    <name type="scientific">Pseudolactococcus hodotermopsidis</name>
    <dbReference type="NCBI Taxonomy" id="2709157"/>
    <lineage>
        <taxon>Bacteria</taxon>
        <taxon>Bacillati</taxon>
        <taxon>Bacillota</taxon>
        <taxon>Bacilli</taxon>
        <taxon>Lactobacillales</taxon>
        <taxon>Streptococcaceae</taxon>
        <taxon>Pseudolactococcus</taxon>
    </lineage>
</organism>
<dbReference type="InterPro" id="IPR012340">
    <property type="entry name" value="NA-bd_OB-fold"/>
</dbReference>
<dbReference type="EMBL" id="BLLI01000032">
    <property type="protein sequence ID" value="GFH42637.1"/>
    <property type="molecule type" value="Genomic_DNA"/>
</dbReference>
<gene>
    <name evidence="2" type="primary">yacD</name>
    <name evidence="2" type="ORF">Hs30E_11880</name>
</gene>
<reference evidence="2 3" key="1">
    <citation type="submission" date="2020-02" db="EMBL/GenBank/DDBJ databases">
        <title>Draft genome sequence of Lactococcus sp. Hs30E4-3.</title>
        <authorList>
            <person name="Noda S."/>
            <person name="Yuki M."/>
            <person name="Ohkuma M."/>
        </authorList>
    </citation>
    <scope>NUCLEOTIDE SEQUENCE [LARGE SCALE GENOMIC DNA]</scope>
    <source>
        <strain evidence="2 3">Hs30E4-3</strain>
    </source>
</reference>
<evidence type="ECO:0000313" key="3">
    <source>
        <dbReference type="Proteomes" id="UP000480303"/>
    </source>
</evidence>
<accession>A0A6A0BFN0</accession>
<name>A0A6A0BFN0_9LACT</name>
<evidence type="ECO:0000259" key="1">
    <source>
        <dbReference type="PROSITE" id="PS50126"/>
    </source>
</evidence>
<dbReference type="Proteomes" id="UP000480303">
    <property type="component" value="Unassembled WGS sequence"/>
</dbReference>
<sequence>MIGYVKNITRFGIFIVLNDNENGEMTGLLRWSSIPRGEKFHKGETLDVIVIEKHTDGKIDLRLLATDFREKYDKLLFRTSETLESLRERNQEIRSL</sequence>
<comment type="caution">
    <text evidence="2">The sequence shown here is derived from an EMBL/GenBank/DDBJ whole genome shotgun (WGS) entry which is preliminary data.</text>
</comment>
<dbReference type="RefSeq" id="WP_172208856.1">
    <property type="nucleotide sequence ID" value="NZ_BLLI01000032.1"/>
</dbReference>
<dbReference type="SUPFAM" id="SSF50249">
    <property type="entry name" value="Nucleic acid-binding proteins"/>
    <property type="match status" value="1"/>
</dbReference>
<evidence type="ECO:0000313" key="2">
    <source>
        <dbReference type="EMBL" id="GFH42637.1"/>
    </source>
</evidence>